<accession>A0A501XU89</accession>
<feature type="transmembrane region" description="Helical" evidence="1">
    <location>
        <begin position="152"/>
        <end position="174"/>
    </location>
</feature>
<keyword evidence="1" id="KW-1133">Transmembrane helix</keyword>
<reference evidence="2 3" key="1">
    <citation type="submission" date="2019-06" db="EMBL/GenBank/DDBJ databases">
        <authorList>
            <person name="Lee I."/>
            <person name="Jang G.I."/>
            <person name="Hwang C.Y."/>
        </authorList>
    </citation>
    <scope>NUCLEOTIDE SEQUENCE [LARGE SCALE GENOMIC DNA]</scope>
    <source>
        <strain evidence="2 3">PAMC 28131</strain>
    </source>
</reference>
<dbReference type="AlphaFoldDB" id="A0A501XU89"/>
<feature type="transmembrane region" description="Helical" evidence="1">
    <location>
        <begin position="186"/>
        <end position="206"/>
    </location>
</feature>
<organism evidence="2 3">
    <name type="scientific">Sandaracinobacter neustonicus</name>
    <dbReference type="NCBI Taxonomy" id="1715348"/>
    <lineage>
        <taxon>Bacteria</taxon>
        <taxon>Pseudomonadati</taxon>
        <taxon>Pseudomonadota</taxon>
        <taxon>Alphaproteobacteria</taxon>
        <taxon>Sphingomonadales</taxon>
        <taxon>Sphingosinicellaceae</taxon>
        <taxon>Sandaracinobacter</taxon>
    </lineage>
</organism>
<dbReference type="EMBL" id="VFSU01000011">
    <property type="protein sequence ID" value="TPE63657.1"/>
    <property type="molecule type" value="Genomic_DNA"/>
</dbReference>
<feature type="transmembrane region" description="Helical" evidence="1">
    <location>
        <begin position="284"/>
        <end position="302"/>
    </location>
</feature>
<name>A0A501XU89_9SPHN</name>
<keyword evidence="1" id="KW-0472">Membrane</keyword>
<sequence>MRKLTDRLRAGLWSSEAQFLLAKSTSVAAGFLLTLLVYPIDLRLAQAVLLFDGLRSGIAPLDLAIQRSQSGLERARLSRTKSALYIAILSATLLFHRSQIGLIVLPLYALLHFLASQYAAHCFRHASPFRQALASSRKAFSLHTWPFHGLRMLGLMCLTSAIATFAYISLYGAFGQDPHNFYAMRAVDLILLFQAIAAQRLLAYGHFDKRSFSVIVAGVICLTFIGFLSSYIAIWGLIKLMSLYACMYAFVERKMNVIVVNQLALAACYAWVARQGRPVGDPFLLGAEILSLLSFAIVLKPWRKIQI</sequence>
<protein>
    <submittedName>
        <fullName evidence="2">Uncharacterized protein</fullName>
    </submittedName>
</protein>
<feature type="transmembrane region" description="Helical" evidence="1">
    <location>
        <begin position="212"/>
        <end position="234"/>
    </location>
</feature>
<comment type="caution">
    <text evidence="2">The sequence shown here is derived from an EMBL/GenBank/DDBJ whole genome shotgun (WGS) entry which is preliminary data.</text>
</comment>
<evidence type="ECO:0000256" key="1">
    <source>
        <dbReference type="SAM" id="Phobius"/>
    </source>
</evidence>
<feature type="transmembrane region" description="Helical" evidence="1">
    <location>
        <begin position="255"/>
        <end position="272"/>
    </location>
</feature>
<feature type="transmembrane region" description="Helical" evidence="1">
    <location>
        <begin position="84"/>
        <end position="109"/>
    </location>
</feature>
<keyword evidence="3" id="KW-1185">Reference proteome</keyword>
<keyword evidence="1" id="KW-0812">Transmembrane</keyword>
<dbReference type="Proteomes" id="UP000319897">
    <property type="component" value="Unassembled WGS sequence"/>
</dbReference>
<evidence type="ECO:0000313" key="2">
    <source>
        <dbReference type="EMBL" id="TPE63657.1"/>
    </source>
</evidence>
<proteinExistence type="predicted"/>
<evidence type="ECO:0000313" key="3">
    <source>
        <dbReference type="Proteomes" id="UP000319897"/>
    </source>
</evidence>
<gene>
    <name evidence="2" type="ORF">FJQ54_02005</name>
</gene>
<dbReference type="RefSeq" id="WP_140926643.1">
    <property type="nucleotide sequence ID" value="NZ_VFSU01000011.1"/>
</dbReference>